<dbReference type="CDD" id="cd02892">
    <property type="entry name" value="SQCY_1"/>
    <property type="match status" value="1"/>
</dbReference>
<protein>
    <recommendedName>
        <fullName evidence="7">Terpene cyclase/mutase family member</fullName>
        <ecNumber evidence="7">5.4.99.-</ecNumber>
    </recommendedName>
</protein>
<organism evidence="10 11">
    <name type="scientific">Drechslerella stenobrocha 248</name>
    <dbReference type="NCBI Taxonomy" id="1043628"/>
    <lineage>
        <taxon>Eukaryota</taxon>
        <taxon>Fungi</taxon>
        <taxon>Dikarya</taxon>
        <taxon>Ascomycota</taxon>
        <taxon>Pezizomycotina</taxon>
        <taxon>Orbiliomycetes</taxon>
        <taxon>Orbiliales</taxon>
        <taxon>Orbiliaceae</taxon>
        <taxon>Drechslerella</taxon>
    </lineage>
</organism>
<dbReference type="SFLD" id="SFLDG01016">
    <property type="entry name" value="Prenyltransferase_Like_2"/>
    <property type="match status" value="1"/>
</dbReference>
<evidence type="ECO:0000256" key="4">
    <source>
        <dbReference type="ARBA" id="ARBA00022955"/>
    </source>
</evidence>
<dbReference type="FunFam" id="1.50.10.20:FF:000003">
    <property type="entry name" value="Terpene cyclase/mutase family member"/>
    <property type="match status" value="1"/>
</dbReference>
<dbReference type="Gene3D" id="6.20.120.20">
    <property type="match status" value="1"/>
</dbReference>
<dbReference type="GO" id="GO:0006696">
    <property type="term" value="P:ergosterol biosynthetic process"/>
    <property type="evidence" value="ECO:0007669"/>
    <property type="project" value="TreeGrafter"/>
</dbReference>
<reference evidence="10 11" key="1">
    <citation type="submission" date="2013-05" db="EMBL/GenBank/DDBJ databases">
        <title>Drechslerella stenobrocha genome reveals carnivorous origination and mechanical trapping mechanism of predatory fungi.</title>
        <authorList>
            <person name="Liu X."/>
            <person name="Zhang W."/>
            <person name="Liu K."/>
        </authorList>
    </citation>
    <scope>NUCLEOTIDE SEQUENCE [LARGE SCALE GENOMIC DNA]</scope>
    <source>
        <strain evidence="10 11">248</strain>
    </source>
</reference>
<dbReference type="AlphaFoldDB" id="W7I4X6"/>
<dbReference type="Pfam" id="PF13243">
    <property type="entry name" value="SQHop_cyclase_C"/>
    <property type="match status" value="1"/>
</dbReference>
<evidence type="ECO:0000256" key="3">
    <source>
        <dbReference type="ARBA" id="ARBA00022737"/>
    </source>
</evidence>
<dbReference type="HOGENOM" id="CLU_009074_2_1_1"/>
<name>W7I4X6_9PEZI</name>
<keyword evidence="11" id="KW-1185">Reference proteome</keyword>
<dbReference type="OrthoDB" id="21502at2759"/>
<dbReference type="InterPro" id="IPR032696">
    <property type="entry name" value="SQ_cyclase_C"/>
</dbReference>
<comment type="similarity">
    <text evidence="1 7">Belongs to the terpene cyclase/mutase family.</text>
</comment>
<dbReference type="PANTHER" id="PTHR11764">
    <property type="entry name" value="TERPENE CYCLASE/MUTASE FAMILY MEMBER"/>
    <property type="match status" value="1"/>
</dbReference>
<evidence type="ECO:0000313" key="10">
    <source>
        <dbReference type="EMBL" id="EWC47462.1"/>
    </source>
</evidence>
<keyword evidence="2" id="KW-0444">Lipid biosynthesis</keyword>
<feature type="domain" description="Squalene cyclase N-terminal" evidence="9">
    <location>
        <begin position="86"/>
        <end position="378"/>
    </location>
</feature>
<evidence type="ECO:0000259" key="9">
    <source>
        <dbReference type="Pfam" id="PF13249"/>
    </source>
</evidence>
<accession>W7I4X6</accession>
<evidence type="ECO:0000256" key="1">
    <source>
        <dbReference type="ARBA" id="ARBA00009755"/>
    </source>
</evidence>
<dbReference type="EC" id="5.4.99.-" evidence="7"/>
<proteinExistence type="inferred from homology"/>
<dbReference type="PROSITE" id="PS01074">
    <property type="entry name" value="TERPENE_SYNTHASES"/>
    <property type="match status" value="1"/>
</dbReference>
<feature type="domain" description="Squalene cyclase C-terminal" evidence="8">
    <location>
        <begin position="391"/>
        <end position="721"/>
    </location>
</feature>
<dbReference type="GO" id="GO:0000250">
    <property type="term" value="F:lanosterol synthase activity"/>
    <property type="evidence" value="ECO:0007669"/>
    <property type="project" value="UniProtKB-ARBA"/>
</dbReference>
<sequence>MGLPPQPRSAVKAIPLSDYKTPFTDYSRWRLKDDHGRQTWHYLSVEEAKKWKQSTADKYFLGLDTEQPDLPPPKTPLDVAKNGLEFFSKLQLPGGNWACDYSGPMFQLAGFVMCWYATETPFPEAWASEMIRYLCNRAHPEDGGWGLHTEGETSVFGTTINYTTLRLLGMEPDHPVATKARQTLHKLGGALGVPHWGKAWLAMIGCFEWEGMNPIPPELWLLPEWLPLHPYRWWIHTRAVYLPMSYIWSKRYSRPLNPLTRALRTELFTQPYSSIPFAAHRNTVAAADIYHPHTTILNIFNTVCTFWGKYLLPTRLKTWAEEYAYSLVVREDENTLYVNLGPVNNPLQMLCRYIAEGADSPAVKGHLDRLEDYLWVNEDGMLMNGTNGVQIWDTSFAIQAMVECGFSQDPKYRKMLTAAHEFLDDQQISEDISDAVQKCYRQKRKGAWAFSTRDQGYTVSDCTAEALKAVVQLQSLSKFPSLVSTQRMRDAVDVLLSLRNPSGGFASYENVRGTKLLEWFNAAEVFGRIMIEYEYPECTTAVITALVYFRKVDTSYRSEEVERTIKRAVDWIRTVQRADGSWEGSWGICFSYAMMFALESLSLVGENYSNSESVRRACAFLVGKQMTDGGWGESYMSCVKGTWIDHERSQVVNTAWCLIALMNAGYDGREVLQRGIDLLKSRQQANGEWLQEGIEGVFNRSCMITYPNYKFIFPIKAMGMFAKQFGNEKLWS</sequence>
<dbReference type="GO" id="GO:0005811">
    <property type="term" value="C:lipid droplet"/>
    <property type="evidence" value="ECO:0007669"/>
    <property type="project" value="InterPro"/>
</dbReference>
<dbReference type="SUPFAM" id="SSF48239">
    <property type="entry name" value="Terpenoid cyclases/Protein prenyltransferases"/>
    <property type="match status" value="2"/>
</dbReference>
<evidence type="ECO:0000256" key="2">
    <source>
        <dbReference type="ARBA" id="ARBA00022516"/>
    </source>
</evidence>
<evidence type="ECO:0000313" key="11">
    <source>
        <dbReference type="Proteomes" id="UP000024837"/>
    </source>
</evidence>
<dbReference type="NCBIfam" id="TIGR01787">
    <property type="entry name" value="squalene_cyclas"/>
    <property type="match status" value="1"/>
</dbReference>
<keyword evidence="3" id="KW-0677">Repeat</keyword>
<gene>
    <name evidence="10" type="ORF">DRE_00430</name>
</gene>
<dbReference type="InterPro" id="IPR008930">
    <property type="entry name" value="Terpenoid_cyclase/PrenylTrfase"/>
</dbReference>
<keyword evidence="4" id="KW-0752">Steroid biosynthesis</keyword>
<evidence type="ECO:0000259" key="8">
    <source>
        <dbReference type="Pfam" id="PF13243"/>
    </source>
</evidence>
<evidence type="ECO:0000256" key="7">
    <source>
        <dbReference type="RuleBase" id="RU362003"/>
    </source>
</evidence>
<dbReference type="InterPro" id="IPR002365">
    <property type="entry name" value="Terpene_synthase_CS"/>
</dbReference>
<dbReference type="PANTHER" id="PTHR11764:SF20">
    <property type="entry name" value="LANOSTEROL SYNTHASE"/>
    <property type="match status" value="1"/>
</dbReference>
<dbReference type="InterPro" id="IPR018333">
    <property type="entry name" value="Squalene_cyclase"/>
</dbReference>
<dbReference type="Gene3D" id="1.50.10.20">
    <property type="match status" value="2"/>
</dbReference>
<evidence type="ECO:0000256" key="5">
    <source>
        <dbReference type="ARBA" id="ARBA00023098"/>
    </source>
</evidence>
<dbReference type="EMBL" id="KI966410">
    <property type="protein sequence ID" value="EWC47462.1"/>
    <property type="molecule type" value="Genomic_DNA"/>
</dbReference>
<dbReference type="Proteomes" id="UP000024837">
    <property type="component" value="Unassembled WGS sequence"/>
</dbReference>
<dbReference type="InterPro" id="IPR032697">
    <property type="entry name" value="SQ_cyclase_N"/>
</dbReference>
<evidence type="ECO:0000256" key="6">
    <source>
        <dbReference type="ARBA" id="ARBA00023235"/>
    </source>
</evidence>
<keyword evidence="6 7" id="KW-0413">Isomerase</keyword>
<dbReference type="GO" id="GO:0016104">
    <property type="term" value="P:triterpenoid biosynthetic process"/>
    <property type="evidence" value="ECO:0007669"/>
    <property type="project" value="InterPro"/>
</dbReference>
<keyword evidence="5" id="KW-0443">Lipid metabolism</keyword>
<dbReference type="Pfam" id="PF13249">
    <property type="entry name" value="SQHop_cyclase_N"/>
    <property type="match status" value="1"/>
</dbReference>